<dbReference type="AlphaFoldDB" id="A0AAW1U9G6"/>
<evidence type="ECO:0000313" key="2">
    <source>
        <dbReference type="Proteomes" id="UP001431783"/>
    </source>
</evidence>
<comment type="caution">
    <text evidence="1">The sequence shown here is derived from an EMBL/GenBank/DDBJ whole genome shotgun (WGS) entry which is preliminary data.</text>
</comment>
<reference evidence="1 2" key="1">
    <citation type="submission" date="2023-03" db="EMBL/GenBank/DDBJ databases">
        <title>Genome insight into feeding habits of ladybird beetles.</title>
        <authorList>
            <person name="Li H.-S."/>
            <person name="Huang Y.-H."/>
            <person name="Pang H."/>
        </authorList>
    </citation>
    <scope>NUCLEOTIDE SEQUENCE [LARGE SCALE GENOMIC DNA]</scope>
    <source>
        <strain evidence="1">SYSU_2023b</strain>
        <tissue evidence="1">Whole body</tissue>
    </source>
</reference>
<accession>A0AAW1U9G6</accession>
<evidence type="ECO:0000313" key="1">
    <source>
        <dbReference type="EMBL" id="KAK9876665.1"/>
    </source>
</evidence>
<gene>
    <name evidence="1" type="ORF">WA026_014042</name>
</gene>
<protein>
    <submittedName>
        <fullName evidence="1">Uncharacterized protein</fullName>
    </submittedName>
</protein>
<proteinExistence type="predicted"/>
<name>A0AAW1U9G6_9CUCU</name>
<sequence length="88" mass="9944">MRQCLPVKERLAVTLRYLATGRNFEDLKFSAVMSPSSVSAAIIETCEVLIYVLQDYLKVSTLPPFSVLSISVKPERAYKKHFNNACDM</sequence>
<dbReference type="EMBL" id="JARQZJ010000037">
    <property type="protein sequence ID" value="KAK9876665.1"/>
    <property type="molecule type" value="Genomic_DNA"/>
</dbReference>
<keyword evidence="2" id="KW-1185">Reference proteome</keyword>
<organism evidence="1 2">
    <name type="scientific">Henosepilachna vigintioctopunctata</name>
    <dbReference type="NCBI Taxonomy" id="420089"/>
    <lineage>
        <taxon>Eukaryota</taxon>
        <taxon>Metazoa</taxon>
        <taxon>Ecdysozoa</taxon>
        <taxon>Arthropoda</taxon>
        <taxon>Hexapoda</taxon>
        <taxon>Insecta</taxon>
        <taxon>Pterygota</taxon>
        <taxon>Neoptera</taxon>
        <taxon>Endopterygota</taxon>
        <taxon>Coleoptera</taxon>
        <taxon>Polyphaga</taxon>
        <taxon>Cucujiformia</taxon>
        <taxon>Coccinelloidea</taxon>
        <taxon>Coccinellidae</taxon>
        <taxon>Epilachninae</taxon>
        <taxon>Epilachnini</taxon>
        <taxon>Henosepilachna</taxon>
    </lineage>
</organism>
<dbReference type="Proteomes" id="UP001431783">
    <property type="component" value="Unassembled WGS sequence"/>
</dbReference>